<protein>
    <submittedName>
        <fullName evidence="1">Uncharacterized protein</fullName>
    </submittedName>
</protein>
<dbReference type="EMBL" id="CAICTM010003591">
    <property type="protein sequence ID" value="CAB9531483.1"/>
    <property type="molecule type" value="Genomic_DNA"/>
</dbReference>
<reference evidence="1" key="1">
    <citation type="submission" date="2020-06" db="EMBL/GenBank/DDBJ databases">
        <authorList>
            <consortium name="Plant Systems Biology data submission"/>
        </authorList>
    </citation>
    <scope>NUCLEOTIDE SEQUENCE</scope>
    <source>
        <strain evidence="1">D6</strain>
    </source>
</reference>
<gene>
    <name evidence="1" type="ORF">SEMRO_3593_G349450.1</name>
</gene>
<evidence type="ECO:0000313" key="1">
    <source>
        <dbReference type="EMBL" id="CAB9531483.1"/>
    </source>
</evidence>
<sequence length="111" mass="13156">MSVLLVVCDTPTGTTQQEHEVDAFKLFFGKRNQEFKEEQRRHEENMKELHRLQMEDIDKKRRRELEMERVKIERETAHQIQADEHAKYLAGEQCIYPGAGSCLEPPSLNHY</sequence>
<keyword evidence="2" id="KW-1185">Reference proteome</keyword>
<comment type="caution">
    <text evidence="1">The sequence shown here is derived from an EMBL/GenBank/DDBJ whole genome shotgun (WGS) entry which is preliminary data.</text>
</comment>
<dbReference type="AlphaFoldDB" id="A0A9N8F2J4"/>
<accession>A0A9N8F2J4</accession>
<proteinExistence type="predicted"/>
<name>A0A9N8F2J4_9STRA</name>
<dbReference type="Proteomes" id="UP001153069">
    <property type="component" value="Unassembled WGS sequence"/>
</dbReference>
<organism evidence="1 2">
    <name type="scientific">Seminavis robusta</name>
    <dbReference type="NCBI Taxonomy" id="568900"/>
    <lineage>
        <taxon>Eukaryota</taxon>
        <taxon>Sar</taxon>
        <taxon>Stramenopiles</taxon>
        <taxon>Ochrophyta</taxon>
        <taxon>Bacillariophyta</taxon>
        <taxon>Bacillariophyceae</taxon>
        <taxon>Bacillariophycidae</taxon>
        <taxon>Naviculales</taxon>
        <taxon>Naviculaceae</taxon>
        <taxon>Seminavis</taxon>
    </lineage>
</organism>
<evidence type="ECO:0000313" key="2">
    <source>
        <dbReference type="Proteomes" id="UP001153069"/>
    </source>
</evidence>